<sequence length="221" mass="25174">MVIKASRHMLRGQCSCFCWRNSAKRGPRGGLMKVLSIIFGLLLSVSTASADWTQDFAELKDIPRSYEDSGAICEEVARLEMQRLYPAPQYKVEVGIAYGDGSRTIGELDVVIFDSNLNKVLKIAEVKCWKDVRGGLQKAQEQRARFLKYNRSGKPLFFRSTSSNQTFEKEQFAFVKEFFSIAQKGSAAQGFEVELEYTLKEMHQHRYEMIRCQSQGQCAKP</sequence>
<organism evidence="1 2">
    <name type="scientific">Bdellovibrio bacteriovorus (strain ATCC 15356 / DSM 50701 / NCIMB 9529 / HD100)</name>
    <dbReference type="NCBI Taxonomy" id="264462"/>
    <lineage>
        <taxon>Bacteria</taxon>
        <taxon>Pseudomonadati</taxon>
        <taxon>Bdellovibrionota</taxon>
        <taxon>Bdellovibrionia</taxon>
        <taxon>Bdellovibrionales</taxon>
        <taxon>Pseudobdellovibrionaceae</taxon>
        <taxon>Bdellovibrio</taxon>
    </lineage>
</organism>
<gene>
    <name evidence="1" type="ordered locus">Bd2168</name>
</gene>
<keyword evidence="2" id="KW-1185">Reference proteome</keyword>
<evidence type="ECO:0000313" key="1">
    <source>
        <dbReference type="EMBL" id="CAE80005.1"/>
    </source>
</evidence>
<dbReference type="KEGG" id="bba:Bd2168"/>
<evidence type="ECO:0000313" key="2">
    <source>
        <dbReference type="Proteomes" id="UP000008080"/>
    </source>
</evidence>
<dbReference type="eggNOG" id="ENOG5032IU8">
    <property type="taxonomic scope" value="Bacteria"/>
</dbReference>
<dbReference type="EMBL" id="BX842651">
    <property type="protein sequence ID" value="CAE80005.1"/>
    <property type="molecule type" value="Genomic_DNA"/>
</dbReference>
<name>Q6ML52_BDEBA</name>
<dbReference type="Proteomes" id="UP000008080">
    <property type="component" value="Chromosome"/>
</dbReference>
<dbReference type="HOGENOM" id="CLU_1346714_0_0_7"/>
<dbReference type="AlphaFoldDB" id="Q6ML52"/>
<protein>
    <submittedName>
        <fullName evidence="1">Uncharacterized protein</fullName>
    </submittedName>
</protein>
<reference evidence="1 2" key="1">
    <citation type="journal article" date="2004" name="Science">
        <title>A predator unmasked: life cycle of Bdellovibrio bacteriovorus from a genomic perspective.</title>
        <authorList>
            <person name="Rendulic S."/>
            <person name="Jagtap P."/>
            <person name="Rosinus A."/>
            <person name="Eppinger M."/>
            <person name="Baar C."/>
            <person name="Lanz C."/>
            <person name="Keller H."/>
            <person name="Lambert C."/>
            <person name="Evans K.J."/>
            <person name="Goesmann A."/>
            <person name="Meyer F."/>
            <person name="Sockett R.E."/>
            <person name="Schuster S.C."/>
        </authorList>
    </citation>
    <scope>NUCLEOTIDE SEQUENCE [LARGE SCALE GENOMIC DNA]</scope>
    <source>
        <strain evidence="2">ATCC 15356 / DSM 50701 / NCIMB 9529 / HD100</strain>
    </source>
</reference>
<proteinExistence type="predicted"/>
<accession>Q6ML52</accession>